<protein>
    <recommendedName>
        <fullName evidence="3 11">FAD:protein FMN transferase</fullName>
        <ecNumber evidence="2 11">2.7.1.180</ecNumber>
    </recommendedName>
    <alternativeName>
        <fullName evidence="9 11">Flavin transferase</fullName>
    </alternativeName>
</protein>
<keyword evidence="6 11" id="KW-0479">Metal-binding</keyword>
<gene>
    <name evidence="12" type="ORF">PZA18_12445</name>
</gene>
<keyword evidence="13" id="KW-1185">Reference proteome</keyword>
<keyword evidence="5 11" id="KW-0808">Transferase</keyword>
<dbReference type="PIRSF" id="PIRSF006268">
    <property type="entry name" value="ApbE"/>
    <property type="match status" value="1"/>
</dbReference>
<evidence type="ECO:0000256" key="1">
    <source>
        <dbReference type="ARBA" id="ARBA00001946"/>
    </source>
</evidence>
<dbReference type="GO" id="GO:0016740">
    <property type="term" value="F:transferase activity"/>
    <property type="evidence" value="ECO:0007669"/>
    <property type="project" value="UniProtKB-KW"/>
</dbReference>
<comment type="cofactor">
    <cofactor evidence="1">
        <name>Mg(2+)</name>
        <dbReference type="ChEBI" id="CHEBI:18420"/>
    </cofactor>
</comment>
<evidence type="ECO:0000256" key="5">
    <source>
        <dbReference type="ARBA" id="ARBA00022679"/>
    </source>
</evidence>
<accession>A0ABT7E0A1</accession>
<dbReference type="InterPro" id="IPR003374">
    <property type="entry name" value="ApbE-like_sf"/>
</dbReference>
<evidence type="ECO:0000256" key="10">
    <source>
        <dbReference type="ARBA" id="ARBA00048540"/>
    </source>
</evidence>
<comment type="similarity">
    <text evidence="11">Belongs to the ApbE family.</text>
</comment>
<dbReference type="PANTHER" id="PTHR30040:SF2">
    <property type="entry name" value="FAD:PROTEIN FMN TRANSFERASE"/>
    <property type="match status" value="1"/>
</dbReference>
<dbReference type="Pfam" id="PF02424">
    <property type="entry name" value="ApbE"/>
    <property type="match status" value="1"/>
</dbReference>
<evidence type="ECO:0000256" key="8">
    <source>
        <dbReference type="ARBA" id="ARBA00022842"/>
    </source>
</evidence>
<evidence type="ECO:0000256" key="3">
    <source>
        <dbReference type="ARBA" id="ARBA00016337"/>
    </source>
</evidence>
<comment type="catalytic activity">
    <reaction evidence="10 11">
        <text>L-threonyl-[protein] + FAD = FMN-L-threonyl-[protein] + AMP + H(+)</text>
        <dbReference type="Rhea" id="RHEA:36847"/>
        <dbReference type="Rhea" id="RHEA-COMP:11060"/>
        <dbReference type="Rhea" id="RHEA-COMP:11061"/>
        <dbReference type="ChEBI" id="CHEBI:15378"/>
        <dbReference type="ChEBI" id="CHEBI:30013"/>
        <dbReference type="ChEBI" id="CHEBI:57692"/>
        <dbReference type="ChEBI" id="CHEBI:74257"/>
        <dbReference type="ChEBI" id="CHEBI:456215"/>
        <dbReference type="EC" id="2.7.1.180"/>
    </reaction>
</comment>
<evidence type="ECO:0000256" key="2">
    <source>
        <dbReference type="ARBA" id="ARBA00011955"/>
    </source>
</evidence>
<keyword evidence="7 11" id="KW-0274">FAD</keyword>
<dbReference type="EMBL" id="JARRAF010000013">
    <property type="protein sequence ID" value="MDK2124855.1"/>
    <property type="molecule type" value="Genomic_DNA"/>
</dbReference>
<evidence type="ECO:0000256" key="4">
    <source>
        <dbReference type="ARBA" id="ARBA00022630"/>
    </source>
</evidence>
<sequence>MQLYRFSFTAMGGRNELQFFAPTVSAAETWAEIAIAEVRRIEHKYSRYRPDSVLSAINQAAGKQAVSIDSETSTLLDYAAACYLQSQGRFDPTSGVLRHGWDFQQGIPPSPERIAQLRTLVGWQKVVRTPDQIFLPEHGMELDFGGIGKEYACDRAADLCFAAGAQHGLVNLGGDLRILGPQPDGSAWRIGIQHPRQPNAVLATLLLNDGALASSGDYERYFIHEGRRYCHVLDPLSGFPVEFWQSVSVVAPRCLVAGSLSTLAMLSPCDDANRLLDTTGLPWLGCTMQGELCGSLLTQTALAEQDMTRL</sequence>
<dbReference type="Gene3D" id="3.10.520.10">
    <property type="entry name" value="ApbE-like domains"/>
    <property type="match status" value="1"/>
</dbReference>
<dbReference type="EC" id="2.7.1.180" evidence="2 11"/>
<evidence type="ECO:0000313" key="12">
    <source>
        <dbReference type="EMBL" id="MDK2124855.1"/>
    </source>
</evidence>
<evidence type="ECO:0000256" key="11">
    <source>
        <dbReference type="PIRNR" id="PIRNR006268"/>
    </source>
</evidence>
<keyword evidence="8 11" id="KW-0460">Magnesium</keyword>
<organism evidence="12 13">
    <name type="scientific">Parachitinimonas caeni</name>
    <dbReference type="NCBI Taxonomy" id="3031301"/>
    <lineage>
        <taxon>Bacteria</taxon>
        <taxon>Pseudomonadati</taxon>
        <taxon>Pseudomonadota</taxon>
        <taxon>Betaproteobacteria</taxon>
        <taxon>Neisseriales</taxon>
        <taxon>Chitinibacteraceae</taxon>
        <taxon>Parachitinimonas</taxon>
    </lineage>
</organism>
<evidence type="ECO:0000256" key="9">
    <source>
        <dbReference type="ARBA" id="ARBA00031306"/>
    </source>
</evidence>
<evidence type="ECO:0000256" key="7">
    <source>
        <dbReference type="ARBA" id="ARBA00022827"/>
    </source>
</evidence>
<dbReference type="Proteomes" id="UP001172778">
    <property type="component" value="Unassembled WGS sequence"/>
</dbReference>
<dbReference type="PANTHER" id="PTHR30040">
    <property type="entry name" value="THIAMINE BIOSYNTHESIS LIPOPROTEIN APBE"/>
    <property type="match status" value="1"/>
</dbReference>
<name>A0ABT7E0A1_9NEIS</name>
<evidence type="ECO:0000256" key="6">
    <source>
        <dbReference type="ARBA" id="ARBA00022723"/>
    </source>
</evidence>
<dbReference type="InterPro" id="IPR024932">
    <property type="entry name" value="ApbE"/>
</dbReference>
<reference evidence="12" key="1">
    <citation type="submission" date="2023-03" db="EMBL/GenBank/DDBJ databases">
        <title>Chitinimonas shenzhenensis gen. nov., sp. nov., a novel member of family Burkholderiaceae isolated from activated sludge collected in Shen Zhen, China.</title>
        <authorList>
            <person name="Wang X."/>
        </authorList>
    </citation>
    <scope>NUCLEOTIDE SEQUENCE</scope>
    <source>
        <strain evidence="12">DQS-5</strain>
    </source>
</reference>
<dbReference type="RefSeq" id="WP_284101168.1">
    <property type="nucleotide sequence ID" value="NZ_JARRAF010000013.1"/>
</dbReference>
<dbReference type="SUPFAM" id="SSF143631">
    <property type="entry name" value="ApbE-like"/>
    <property type="match status" value="1"/>
</dbReference>
<evidence type="ECO:0000313" key="13">
    <source>
        <dbReference type="Proteomes" id="UP001172778"/>
    </source>
</evidence>
<comment type="caution">
    <text evidence="12">The sequence shown here is derived from an EMBL/GenBank/DDBJ whole genome shotgun (WGS) entry which is preliminary data.</text>
</comment>
<proteinExistence type="inferred from homology"/>
<keyword evidence="4 11" id="KW-0285">Flavoprotein</keyword>